<dbReference type="InterPro" id="IPR018357">
    <property type="entry name" value="Hexapep_transf_CS"/>
</dbReference>
<dbReference type="Pfam" id="PF00132">
    <property type="entry name" value="Hexapep"/>
    <property type="match status" value="1"/>
</dbReference>
<evidence type="ECO:0000256" key="4">
    <source>
        <dbReference type="ARBA" id="ARBA00023315"/>
    </source>
</evidence>
<dbReference type="PANTHER" id="PTHR23416:SF23">
    <property type="entry name" value="ACETYLTRANSFERASE C18B11.09C-RELATED"/>
    <property type="match status" value="1"/>
</dbReference>
<comment type="similarity">
    <text evidence="1">Belongs to the transferase hexapeptide repeat family.</text>
</comment>
<evidence type="ECO:0000313" key="6">
    <source>
        <dbReference type="Proteomes" id="UP000184171"/>
    </source>
</evidence>
<keyword evidence="6" id="KW-1185">Reference proteome</keyword>
<dbReference type="SUPFAM" id="SSF51161">
    <property type="entry name" value="Trimeric LpxA-like enzymes"/>
    <property type="match status" value="1"/>
</dbReference>
<dbReference type="AlphaFoldDB" id="A0A1M6KDP9"/>
<dbReference type="OrthoDB" id="9782091at2"/>
<dbReference type="EMBL" id="FQZT01000010">
    <property type="protein sequence ID" value="SHJ57073.1"/>
    <property type="molecule type" value="Genomic_DNA"/>
</dbReference>
<sequence length="183" mass="20109">MRNDFFKTMLAFGFRIRDLINTGPAWTFYQLFWWCYPATVLRNKAAHNPYANLRAHLLRLSGIPVGKDTCIGYGALVLGLAKEPPAVTFGERVAVAPYVTFVSSSYPDLSRLNEHPEVKPMIRKLGPIIVEDDCWIGAGAIIFPDVVLGKGSIIGSGAVVRQNVEPYSIIAGNPGKCLRQLAC</sequence>
<keyword evidence="3" id="KW-0677">Repeat</keyword>
<dbReference type="STRING" id="1122189.SAMN02745165_02679"/>
<organism evidence="5 6">
    <name type="scientific">Malonomonas rubra DSM 5091</name>
    <dbReference type="NCBI Taxonomy" id="1122189"/>
    <lineage>
        <taxon>Bacteria</taxon>
        <taxon>Pseudomonadati</taxon>
        <taxon>Thermodesulfobacteriota</taxon>
        <taxon>Desulfuromonadia</taxon>
        <taxon>Desulfuromonadales</taxon>
        <taxon>Geopsychrobacteraceae</taxon>
        <taxon>Malonomonas</taxon>
    </lineage>
</organism>
<accession>A0A1M6KDP9</accession>
<dbReference type="Proteomes" id="UP000184171">
    <property type="component" value="Unassembled WGS sequence"/>
</dbReference>
<dbReference type="InterPro" id="IPR051159">
    <property type="entry name" value="Hexapeptide_acetyltransf"/>
</dbReference>
<gene>
    <name evidence="5" type="ORF">SAMN02745165_02679</name>
</gene>
<dbReference type="InterPro" id="IPR011004">
    <property type="entry name" value="Trimer_LpxA-like_sf"/>
</dbReference>
<protein>
    <submittedName>
        <fullName evidence="5">Transferase hexapeptide (Six repeat-containing protein)</fullName>
    </submittedName>
</protein>
<dbReference type="RefSeq" id="WP_072909244.1">
    <property type="nucleotide sequence ID" value="NZ_FQZT01000010.1"/>
</dbReference>
<dbReference type="PANTHER" id="PTHR23416">
    <property type="entry name" value="SIALIC ACID SYNTHASE-RELATED"/>
    <property type="match status" value="1"/>
</dbReference>
<proteinExistence type="inferred from homology"/>
<reference evidence="5 6" key="1">
    <citation type="submission" date="2016-11" db="EMBL/GenBank/DDBJ databases">
        <authorList>
            <person name="Jaros S."/>
            <person name="Januszkiewicz K."/>
            <person name="Wedrychowicz H."/>
        </authorList>
    </citation>
    <scope>NUCLEOTIDE SEQUENCE [LARGE SCALE GENOMIC DNA]</scope>
    <source>
        <strain evidence="5 6">DSM 5091</strain>
    </source>
</reference>
<dbReference type="PROSITE" id="PS00101">
    <property type="entry name" value="HEXAPEP_TRANSFERASES"/>
    <property type="match status" value="1"/>
</dbReference>
<evidence type="ECO:0000256" key="2">
    <source>
        <dbReference type="ARBA" id="ARBA00022679"/>
    </source>
</evidence>
<evidence type="ECO:0000256" key="1">
    <source>
        <dbReference type="ARBA" id="ARBA00007274"/>
    </source>
</evidence>
<dbReference type="Gene3D" id="2.160.10.10">
    <property type="entry name" value="Hexapeptide repeat proteins"/>
    <property type="match status" value="1"/>
</dbReference>
<dbReference type="CDD" id="cd04647">
    <property type="entry name" value="LbH_MAT_like"/>
    <property type="match status" value="1"/>
</dbReference>
<keyword evidence="4" id="KW-0012">Acyltransferase</keyword>
<name>A0A1M6KDP9_MALRU</name>
<dbReference type="InterPro" id="IPR001451">
    <property type="entry name" value="Hexapep"/>
</dbReference>
<dbReference type="GO" id="GO:0008374">
    <property type="term" value="F:O-acyltransferase activity"/>
    <property type="evidence" value="ECO:0007669"/>
    <property type="project" value="TreeGrafter"/>
</dbReference>
<evidence type="ECO:0000313" key="5">
    <source>
        <dbReference type="EMBL" id="SHJ57073.1"/>
    </source>
</evidence>
<keyword evidence="2 5" id="KW-0808">Transferase</keyword>
<evidence type="ECO:0000256" key="3">
    <source>
        <dbReference type="ARBA" id="ARBA00022737"/>
    </source>
</evidence>